<keyword evidence="4" id="KW-1185">Reference proteome</keyword>
<dbReference type="InterPro" id="IPR016047">
    <property type="entry name" value="M23ase_b-sheet_dom"/>
</dbReference>
<organism evidence="3 4">
    <name type="scientific">Tahibacter aquaticus</name>
    <dbReference type="NCBI Taxonomy" id="520092"/>
    <lineage>
        <taxon>Bacteria</taxon>
        <taxon>Pseudomonadati</taxon>
        <taxon>Pseudomonadota</taxon>
        <taxon>Gammaproteobacteria</taxon>
        <taxon>Lysobacterales</taxon>
        <taxon>Rhodanobacteraceae</taxon>
        <taxon>Tahibacter</taxon>
    </lineage>
</organism>
<dbReference type="AlphaFoldDB" id="A0A4R6YSP1"/>
<evidence type="ECO:0000313" key="4">
    <source>
        <dbReference type="Proteomes" id="UP000295293"/>
    </source>
</evidence>
<name>A0A4R6YSP1_9GAMM</name>
<dbReference type="InterPro" id="IPR011055">
    <property type="entry name" value="Dup_hybrid_motif"/>
</dbReference>
<dbReference type="Pfam" id="PF01551">
    <property type="entry name" value="Peptidase_M23"/>
    <property type="match status" value="1"/>
</dbReference>
<sequence>MPCAGCDEHSELRRAEQGLAAPAVLRAVSVVAAVLRVVGCLAVQFAALIAPYVAGALWHSAAVAQEAAEAAASAAPAKPASNEEREAQQKLDTLRTQIKQLADQRKATEAQKGGVAVELRERETRIAAVARELRTLQEKLAEQQQSLDALQLRKKELEEKLKSQRDALAALLRSAYALGRHEEIKLILQQNEVATTSRVLAYHRYFQRARMGRIEELLADLVDLAKVQQAIEAQVVEIEATRGERNSESTRLQAEKLEREAMLDTLELSLKDQAARLDALGKDESALLRLLERLRDVFADIPKQLKAAEPFAERRGRLPWPLPGKVAVGFGSSDDSGRAISGIVVAADSGTEVRAVSHGRVAYADWLKGYGLILILDHGDGYMSLYGYNETLLKDVGDWVDAGEPIATAGTSGGRKSAGLYFELRARGKPLDPRSWLKPGP</sequence>
<dbReference type="Gene3D" id="2.70.70.10">
    <property type="entry name" value="Glucose Permease (Domain IIA)"/>
    <property type="match status" value="1"/>
</dbReference>
<evidence type="ECO:0000259" key="2">
    <source>
        <dbReference type="Pfam" id="PF01551"/>
    </source>
</evidence>
<comment type="caution">
    <text evidence="3">The sequence shown here is derived from an EMBL/GenBank/DDBJ whole genome shotgun (WGS) entry which is preliminary data.</text>
</comment>
<evidence type="ECO:0000256" key="1">
    <source>
        <dbReference type="SAM" id="Coils"/>
    </source>
</evidence>
<dbReference type="PANTHER" id="PTHR21666">
    <property type="entry name" value="PEPTIDASE-RELATED"/>
    <property type="match status" value="1"/>
</dbReference>
<feature type="coiled-coil region" evidence="1">
    <location>
        <begin position="84"/>
        <end position="174"/>
    </location>
</feature>
<dbReference type="CDD" id="cd12797">
    <property type="entry name" value="M23_peptidase"/>
    <property type="match status" value="1"/>
</dbReference>
<dbReference type="OrthoDB" id="9784703at2"/>
<gene>
    <name evidence="3" type="ORF">DFR29_111189</name>
</gene>
<dbReference type="InterPro" id="IPR050570">
    <property type="entry name" value="Cell_wall_metabolism_enzyme"/>
</dbReference>
<dbReference type="Gene3D" id="6.10.250.3150">
    <property type="match status" value="1"/>
</dbReference>
<proteinExistence type="predicted"/>
<dbReference type="EMBL" id="SNZH01000011">
    <property type="protein sequence ID" value="TDR41275.1"/>
    <property type="molecule type" value="Genomic_DNA"/>
</dbReference>
<reference evidence="3 4" key="1">
    <citation type="submission" date="2019-03" db="EMBL/GenBank/DDBJ databases">
        <title>Genomic Encyclopedia of Type Strains, Phase IV (KMG-IV): sequencing the most valuable type-strain genomes for metagenomic binning, comparative biology and taxonomic classification.</title>
        <authorList>
            <person name="Goeker M."/>
        </authorList>
    </citation>
    <scope>NUCLEOTIDE SEQUENCE [LARGE SCALE GENOMIC DNA]</scope>
    <source>
        <strain evidence="3 4">DSM 21667</strain>
    </source>
</reference>
<keyword evidence="1" id="KW-0175">Coiled coil</keyword>
<dbReference type="Proteomes" id="UP000295293">
    <property type="component" value="Unassembled WGS sequence"/>
</dbReference>
<dbReference type="GO" id="GO:0004222">
    <property type="term" value="F:metalloendopeptidase activity"/>
    <property type="evidence" value="ECO:0007669"/>
    <property type="project" value="TreeGrafter"/>
</dbReference>
<dbReference type="SUPFAM" id="SSF51261">
    <property type="entry name" value="Duplicated hybrid motif"/>
    <property type="match status" value="1"/>
</dbReference>
<dbReference type="FunFam" id="2.70.70.10:FF:000003">
    <property type="entry name" value="Murein hydrolase activator EnvC"/>
    <property type="match status" value="1"/>
</dbReference>
<feature type="domain" description="M23ase beta-sheet core" evidence="2">
    <location>
        <begin position="341"/>
        <end position="433"/>
    </location>
</feature>
<protein>
    <submittedName>
        <fullName evidence="3">Septal ring factor EnvC (AmiA/AmiB activator)</fullName>
    </submittedName>
</protein>
<accession>A0A4R6YSP1</accession>
<evidence type="ECO:0000313" key="3">
    <source>
        <dbReference type="EMBL" id="TDR41275.1"/>
    </source>
</evidence>
<dbReference type="PANTHER" id="PTHR21666:SF270">
    <property type="entry name" value="MUREIN HYDROLASE ACTIVATOR ENVC"/>
    <property type="match status" value="1"/>
</dbReference>